<dbReference type="RefSeq" id="WP_379748567.1">
    <property type="nucleotide sequence ID" value="NZ_JBHTCP010000014.1"/>
</dbReference>
<accession>A0ABW2NR55</accession>
<organism evidence="1 2">
    <name type="scientific">Fictibacillus iocasae</name>
    <dbReference type="NCBI Taxonomy" id="2715437"/>
    <lineage>
        <taxon>Bacteria</taxon>
        <taxon>Bacillati</taxon>
        <taxon>Bacillota</taxon>
        <taxon>Bacilli</taxon>
        <taxon>Bacillales</taxon>
        <taxon>Fictibacillaceae</taxon>
        <taxon>Fictibacillus</taxon>
    </lineage>
</organism>
<evidence type="ECO:0000313" key="2">
    <source>
        <dbReference type="Proteomes" id="UP001596549"/>
    </source>
</evidence>
<reference evidence="2" key="1">
    <citation type="journal article" date="2019" name="Int. J. Syst. Evol. Microbiol.">
        <title>The Global Catalogue of Microorganisms (GCM) 10K type strain sequencing project: providing services to taxonomists for standard genome sequencing and annotation.</title>
        <authorList>
            <consortium name="The Broad Institute Genomics Platform"/>
            <consortium name="The Broad Institute Genome Sequencing Center for Infectious Disease"/>
            <person name="Wu L."/>
            <person name="Ma J."/>
        </authorList>
    </citation>
    <scope>NUCLEOTIDE SEQUENCE [LARGE SCALE GENOMIC DNA]</scope>
    <source>
        <strain evidence="2">NBRC 106396</strain>
    </source>
</reference>
<comment type="caution">
    <text evidence="1">The sequence shown here is derived from an EMBL/GenBank/DDBJ whole genome shotgun (WGS) entry which is preliminary data.</text>
</comment>
<sequence>MAIYYLGPVQNFWQHRGDGNTAALELKIKNTTNKDITVLVEGSGKTKNDAYRLFRYLNSISAKGELVLTDLMVNGESFSLQISSTTIEPTELEFDIIGKLNGSAISQYKDAIKFLE</sequence>
<proteinExistence type="predicted"/>
<dbReference type="Proteomes" id="UP001596549">
    <property type="component" value="Unassembled WGS sequence"/>
</dbReference>
<gene>
    <name evidence="1" type="ORF">ACFQPF_08490</name>
</gene>
<dbReference type="EMBL" id="JBHTCP010000014">
    <property type="protein sequence ID" value="MFC7371713.1"/>
    <property type="molecule type" value="Genomic_DNA"/>
</dbReference>
<protein>
    <submittedName>
        <fullName evidence="1">Uncharacterized protein</fullName>
    </submittedName>
</protein>
<keyword evidence="2" id="KW-1185">Reference proteome</keyword>
<evidence type="ECO:0000313" key="1">
    <source>
        <dbReference type="EMBL" id="MFC7371713.1"/>
    </source>
</evidence>
<name>A0ABW2NR55_9BACL</name>